<dbReference type="Pfam" id="PF24869">
    <property type="entry name" value="DUF7734"/>
    <property type="match status" value="1"/>
</dbReference>
<dbReference type="InterPro" id="IPR056636">
    <property type="entry name" value="DUF7734"/>
</dbReference>
<dbReference type="AlphaFoldDB" id="A0A9P1NWP1"/>
<dbReference type="RefSeq" id="WP_008056743.1">
    <property type="nucleotide sequence ID" value="NZ_FO818640.1"/>
</dbReference>
<organism evidence="2 3">
    <name type="scientific">Limnospira indica PCC 8005</name>
    <dbReference type="NCBI Taxonomy" id="376219"/>
    <lineage>
        <taxon>Bacteria</taxon>
        <taxon>Bacillati</taxon>
        <taxon>Cyanobacteriota</taxon>
        <taxon>Cyanophyceae</taxon>
        <taxon>Oscillatoriophycideae</taxon>
        <taxon>Oscillatoriales</taxon>
        <taxon>Sirenicapillariaceae</taxon>
        <taxon>Limnospira</taxon>
    </lineage>
</organism>
<dbReference type="PANTHER" id="PTHR36729">
    <property type="entry name" value="EXPRESSED PROTEIN"/>
    <property type="match status" value="1"/>
</dbReference>
<dbReference type="Proteomes" id="UP000032946">
    <property type="component" value="Chromosome"/>
</dbReference>
<evidence type="ECO:0000259" key="1">
    <source>
        <dbReference type="Pfam" id="PF24869"/>
    </source>
</evidence>
<protein>
    <recommendedName>
        <fullName evidence="1">DUF7734 domain-containing protein</fullName>
    </recommendedName>
</protein>
<keyword evidence="3" id="KW-1185">Reference proteome</keyword>
<dbReference type="EMBL" id="FO818640">
    <property type="protein sequence ID" value="CDM92803.1"/>
    <property type="molecule type" value="Genomic_DNA"/>
</dbReference>
<name>A0A9P1NWP1_9CYAN</name>
<evidence type="ECO:0000313" key="3">
    <source>
        <dbReference type="Proteomes" id="UP000032946"/>
    </source>
</evidence>
<evidence type="ECO:0000313" key="2">
    <source>
        <dbReference type="EMBL" id="CDM92803.1"/>
    </source>
</evidence>
<sequence>MQDTLENYTKKHPGEVLLVRVSVDGELDEIAIFKGFSSSLMRPTAFDPDIPVLPDHAEILEIDRLVSPYDPANPKYIQRGLTWDTMHSLL</sequence>
<accession>A0A9P1NWP1</accession>
<gene>
    <name evidence="2" type="ORF">ARTHRO_10476</name>
</gene>
<proteinExistence type="predicted"/>
<reference evidence="2 3" key="1">
    <citation type="submission" date="2014-02" db="EMBL/GenBank/DDBJ databases">
        <authorList>
            <person name="Genoscope - CEA"/>
        </authorList>
    </citation>
    <scope>NUCLEOTIDE SEQUENCE [LARGE SCALE GENOMIC DNA]</scope>
    <source>
        <strain evidence="2 3">PCC 8005</strain>
    </source>
</reference>
<dbReference type="PANTHER" id="PTHR36729:SF2">
    <property type="entry name" value="EXPRESSED PROTEIN"/>
    <property type="match status" value="1"/>
</dbReference>
<feature type="domain" description="DUF7734" evidence="1">
    <location>
        <begin position="4"/>
        <end position="90"/>
    </location>
</feature>